<dbReference type="EMBL" id="MLGG01000058">
    <property type="protein sequence ID" value="KAK1449608.1"/>
    <property type="molecule type" value="Genomic_DNA"/>
</dbReference>
<reference evidence="2 3" key="1">
    <citation type="submission" date="2016-10" db="EMBL/GenBank/DDBJ databases">
        <title>The genome sequence of Colletotrichum fioriniae PJ7.</title>
        <authorList>
            <person name="Baroncelli R."/>
        </authorList>
    </citation>
    <scope>NUCLEOTIDE SEQUENCE [LARGE SCALE GENOMIC DNA]</scope>
    <source>
        <strain evidence="2">Col 31</strain>
    </source>
</reference>
<evidence type="ECO:0000256" key="1">
    <source>
        <dbReference type="SAM" id="MobiDB-lite"/>
    </source>
</evidence>
<protein>
    <submittedName>
        <fullName evidence="2">Uncharacterized protein</fullName>
    </submittedName>
</protein>
<evidence type="ECO:0000313" key="3">
    <source>
        <dbReference type="Proteomes" id="UP001239795"/>
    </source>
</evidence>
<feature type="region of interest" description="Disordered" evidence="1">
    <location>
        <begin position="1"/>
        <end position="23"/>
    </location>
</feature>
<sequence length="93" mass="10353">QTRQEVNDTAPHKPDNTPPVAAPARPGIGVFRCAFAIDDSISPASCRYADEHRRRIREHFRLGHRQYLVSMGGHRSAAVAEEEKENDDAVICS</sequence>
<gene>
    <name evidence="2" type="ORF">CMEL01_16785</name>
</gene>
<dbReference type="Proteomes" id="UP001239795">
    <property type="component" value="Unassembled WGS sequence"/>
</dbReference>
<organism evidence="2 3">
    <name type="scientific">Colletotrichum melonis</name>
    <dbReference type="NCBI Taxonomy" id="1209925"/>
    <lineage>
        <taxon>Eukaryota</taxon>
        <taxon>Fungi</taxon>
        <taxon>Dikarya</taxon>
        <taxon>Ascomycota</taxon>
        <taxon>Pezizomycotina</taxon>
        <taxon>Sordariomycetes</taxon>
        <taxon>Hypocreomycetidae</taxon>
        <taxon>Glomerellales</taxon>
        <taxon>Glomerellaceae</taxon>
        <taxon>Colletotrichum</taxon>
        <taxon>Colletotrichum acutatum species complex</taxon>
    </lineage>
</organism>
<feature type="non-terminal residue" evidence="2">
    <location>
        <position position="1"/>
    </location>
</feature>
<accession>A0AAI9U125</accession>
<dbReference type="AlphaFoldDB" id="A0AAI9U125"/>
<name>A0AAI9U125_9PEZI</name>
<evidence type="ECO:0000313" key="2">
    <source>
        <dbReference type="EMBL" id="KAK1449608.1"/>
    </source>
</evidence>
<proteinExistence type="predicted"/>
<comment type="caution">
    <text evidence="2">The sequence shown here is derived from an EMBL/GenBank/DDBJ whole genome shotgun (WGS) entry which is preliminary data.</text>
</comment>
<keyword evidence="3" id="KW-1185">Reference proteome</keyword>